<keyword evidence="5" id="KW-0732">Signal</keyword>
<protein>
    <recommendedName>
        <fullName evidence="6">Receptor ligand binding region domain-containing protein</fullName>
    </recommendedName>
</protein>
<evidence type="ECO:0000313" key="7">
    <source>
        <dbReference type="EMBL" id="KAK3221545.1"/>
    </source>
</evidence>
<evidence type="ECO:0000256" key="5">
    <source>
        <dbReference type="SAM" id="SignalP"/>
    </source>
</evidence>
<proteinExistence type="predicted"/>
<evidence type="ECO:0000256" key="1">
    <source>
        <dbReference type="ARBA" id="ARBA00004370"/>
    </source>
</evidence>
<dbReference type="AlphaFoldDB" id="A0AAE0ECM3"/>
<reference evidence="7" key="1">
    <citation type="journal article" date="2023" name="Plant J.">
        <title>Genome sequences and population genomics provide insights into the demographic history, inbreeding, and mutation load of two 'living fossil' tree species of Dipteronia.</title>
        <authorList>
            <person name="Feng Y."/>
            <person name="Comes H.P."/>
            <person name="Chen J."/>
            <person name="Zhu S."/>
            <person name="Lu R."/>
            <person name="Zhang X."/>
            <person name="Li P."/>
            <person name="Qiu J."/>
            <person name="Olsen K.M."/>
            <person name="Qiu Y."/>
        </authorList>
    </citation>
    <scope>NUCLEOTIDE SEQUENCE</scope>
    <source>
        <strain evidence="7">NBL</strain>
    </source>
</reference>
<gene>
    <name evidence="7" type="ORF">Dsin_008570</name>
</gene>
<sequence>MSHPIILFYLPLFLVFFHVRVMSENLADHTQPKSIVHIGAVFDVDSPEGAIVETCMSMAISDFYALHPHHRTRLVLETKTTKNIVSTAAAVVDLVKNVKVHAILGPQIPDAAPLVVEMGAKAHVPCPTSLKFLSPPLVMA</sequence>
<dbReference type="EMBL" id="JANJYJ010000003">
    <property type="protein sequence ID" value="KAK3221545.1"/>
    <property type="molecule type" value="Genomic_DNA"/>
</dbReference>
<dbReference type="Pfam" id="PF01094">
    <property type="entry name" value="ANF_receptor"/>
    <property type="match status" value="1"/>
</dbReference>
<dbReference type="PANTHER" id="PTHR34836">
    <property type="entry name" value="OS06G0188250 PROTEIN"/>
    <property type="match status" value="1"/>
</dbReference>
<evidence type="ECO:0000256" key="4">
    <source>
        <dbReference type="ARBA" id="ARBA00023136"/>
    </source>
</evidence>
<feature type="chain" id="PRO_5042104978" description="Receptor ligand binding region domain-containing protein" evidence="5">
    <location>
        <begin position="24"/>
        <end position="140"/>
    </location>
</feature>
<dbReference type="Proteomes" id="UP001281410">
    <property type="component" value="Unassembled WGS sequence"/>
</dbReference>
<keyword evidence="2" id="KW-0812">Transmembrane</keyword>
<keyword evidence="3" id="KW-1133">Transmembrane helix</keyword>
<evidence type="ECO:0000259" key="6">
    <source>
        <dbReference type="Pfam" id="PF01094"/>
    </source>
</evidence>
<dbReference type="InterPro" id="IPR015683">
    <property type="entry name" value="Ionotropic_Glu_rcpt"/>
</dbReference>
<dbReference type="Gene3D" id="3.40.50.2300">
    <property type="match status" value="1"/>
</dbReference>
<keyword evidence="4" id="KW-0472">Membrane</keyword>
<organism evidence="7 8">
    <name type="scientific">Dipteronia sinensis</name>
    <dbReference type="NCBI Taxonomy" id="43782"/>
    <lineage>
        <taxon>Eukaryota</taxon>
        <taxon>Viridiplantae</taxon>
        <taxon>Streptophyta</taxon>
        <taxon>Embryophyta</taxon>
        <taxon>Tracheophyta</taxon>
        <taxon>Spermatophyta</taxon>
        <taxon>Magnoliopsida</taxon>
        <taxon>eudicotyledons</taxon>
        <taxon>Gunneridae</taxon>
        <taxon>Pentapetalae</taxon>
        <taxon>rosids</taxon>
        <taxon>malvids</taxon>
        <taxon>Sapindales</taxon>
        <taxon>Sapindaceae</taxon>
        <taxon>Hippocastanoideae</taxon>
        <taxon>Acereae</taxon>
        <taxon>Dipteronia</taxon>
    </lineage>
</organism>
<dbReference type="PANTHER" id="PTHR34836:SF1">
    <property type="entry name" value="OS09G0428600 PROTEIN"/>
    <property type="match status" value="1"/>
</dbReference>
<accession>A0AAE0ECM3</accession>
<dbReference type="GO" id="GO:0016020">
    <property type="term" value="C:membrane"/>
    <property type="evidence" value="ECO:0007669"/>
    <property type="project" value="UniProtKB-SubCell"/>
</dbReference>
<comment type="caution">
    <text evidence="7">The sequence shown here is derived from an EMBL/GenBank/DDBJ whole genome shotgun (WGS) entry which is preliminary data.</text>
</comment>
<evidence type="ECO:0000256" key="2">
    <source>
        <dbReference type="ARBA" id="ARBA00022692"/>
    </source>
</evidence>
<feature type="domain" description="Receptor ligand binding region" evidence="6">
    <location>
        <begin position="52"/>
        <end position="125"/>
    </location>
</feature>
<dbReference type="InterPro" id="IPR001828">
    <property type="entry name" value="ANF_lig-bd_rcpt"/>
</dbReference>
<dbReference type="SUPFAM" id="SSF53822">
    <property type="entry name" value="Periplasmic binding protein-like I"/>
    <property type="match status" value="1"/>
</dbReference>
<comment type="subcellular location">
    <subcellularLocation>
        <location evidence="1">Membrane</location>
    </subcellularLocation>
</comment>
<name>A0AAE0ECM3_9ROSI</name>
<evidence type="ECO:0000313" key="8">
    <source>
        <dbReference type="Proteomes" id="UP001281410"/>
    </source>
</evidence>
<dbReference type="InterPro" id="IPR028082">
    <property type="entry name" value="Peripla_BP_I"/>
</dbReference>
<evidence type="ECO:0000256" key="3">
    <source>
        <dbReference type="ARBA" id="ARBA00022989"/>
    </source>
</evidence>
<feature type="signal peptide" evidence="5">
    <location>
        <begin position="1"/>
        <end position="23"/>
    </location>
</feature>
<keyword evidence="8" id="KW-1185">Reference proteome</keyword>